<protein>
    <submittedName>
        <fullName evidence="1">CrtY lycopene cyclase</fullName>
    </submittedName>
</protein>
<sequence>MSNNVLDKTDVTLLGAGCASLSLASRANELEDYDFTVIDPETHLAQDHIWGFWQMPWLSAAVLISRKKWYNWKIITTDKAVLHTTEAFPYSAINRNDWISDCFEKAIDNNVKFKRELTKECGSQVLDSRPPKIPKDNMLQHFVGYEIQAEKDVFDDTTAILMDFRCDQSLGMHFIYFLPFSKRQALVESTLFSPKKAAPEFYDNAIKTYLDKIMFTKSYKILRKEKGVIPLGIFEKRNPLYDGIGGNGGAIRPSSGYAFSFIQKQIDKIIKSSKKTKKLMVSSPHSKFELCMDRIFIKVLRKYPLIAPDIFIKMAEKLTGDEFAKFLSGEANYKTWLKVIYSMPKTPFIKASHEILKGTDPKW</sequence>
<organism evidence="1">
    <name type="scientific">uncultured marine bacterium EB0_39F01</name>
    <dbReference type="NCBI Taxonomy" id="415436"/>
    <lineage>
        <taxon>Bacteria</taxon>
        <taxon>environmental samples</taxon>
    </lineage>
</organism>
<proteinExistence type="predicted"/>
<name>A4GHN9_9BACT</name>
<accession>A4GHN9</accession>
<dbReference type="EMBL" id="EF089398">
    <property type="protein sequence ID" value="ABL97600.1"/>
    <property type="molecule type" value="Genomic_DNA"/>
</dbReference>
<gene>
    <name evidence="1" type="ORF">MBMO_EB0-39F01.0011</name>
</gene>
<dbReference type="AlphaFoldDB" id="A4GHN9"/>
<reference evidence="1" key="1">
    <citation type="journal article" date="2007" name="Environ. Microbiol.">
        <title>Proteorhodopsin photosystem gene clusters exhibit co-evolutionary trends and shared ancestry among diverse marine microbial phyla.</title>
        <authorList>
            <person name="McCarren J."/>
            <person name="Delong E.F."/>
        </authorList>
    </citation>
    <scope>NUCLEOTIDE SEQUENCE</scope>
</reference>
<evidence type="ECO:0000313" key="1">
    <source>
        <dbReference type="EMBL" id="ABL97600.1"/>
    </source>
</evidence>
<dbReference type="Pfam" id="PF05834">
    <property type="entry name" value="Lycopene_cycl"/>
    <property type="match status" value="2"/>
</dbReference>